<gene>
    <name evidence="1" type="ORF">BDN72DRAFT_744169</name>
</gene>
<evidence type="ECO:0000313" key="2">
    <source>
        <dbReference type="Proteomes" id="UP000308600"/>
    </source>
</evidence>
<organism evidence="1 2">
    <name type="scientific">Pluteus cervinus</name>
    <dbReference type="NCBI Taxonomy" id="181527"/>
    <lineage>
        <taxon>Eukaryota</taxon>
        <taxon>Fungi</taxon>
        <taxon>Dikarya</taxon>
        <taxon>Basidiomycota</taxon>
        <taxon>Agaricomycotina</taxon>
        <taxon>Agaricomycetes</taxon>
        <taxon>Agaricomycetidae</taxon>
        <taxon>Agaricales</taxon>
        <taxon>Pluteineae</taxon>
        <taxon>Pluteaceae</taxon>
        <taxon>Pluteus</taxon>
    </lineage>
</organism>
<reference evidence="1 2" key="1">
    <citation type="journal article" date="2019" name="Nat. Ecol. Evol.">
        <title>Megaphylogeny resolves global patterns of mushroom evolution.</title>
        <authorList>
            <person name="Varga T."/>
            <person name="Krizsan K."/>
            <person name="Foldi C."/>
            <person name="Dima B."/>
            <person name="Sanchez-Garcia M."/>
            <person name="Sanchez-Ramirez S."/>
            <person name="Szollosi G.J."/>
            <person name="Szarkandi J.G."/>
            <person name="Papp V."/>
            <person name="Albert L."/>
            <person name="Andreopoulos W."/>
            <person name="Angelini C."/>
            <person name="Antonin V."/>
            <person name="Barry K.W."/>
            <person name="Bougher N.L."/>
            <person name="Buchanan P."/>
            <person name="Buyck B."/>
            <person name="Bense V."/>
            <person name="Catcheside P."/>
            <person name="Chovatia M."/>
            <person name="Cooper J."/>
            <person name="Damon W."/>
            <person name="Desjardin D."/>
            <person name="Finy P."/>
            <person name="Geml J."/>
            <person name="Haridas S."/>
            <person name="Hughes K."/>
            <person name="Justo A."/>
            <person name="Karasinski D."/>
            <person name="Kautmanova I."/>
            <person name="Kiss B."/>
            <person name="Kocsube S."/>
            <person name="Kotiranta H."/>
            <person name="LaButti K.M."/>
            <person name="Lechner B.E."/>
            <person name="Liimatainen K."/>
            <person name="Lipzen A."/>
            <person name="Lukacs Z."/>
            <person name="Mihaltcheva S."/>
            <person name="Morgado L.N."/>
            <person name="Niskanen T."/>
            <person name="Noordeloos M.E."/>
            <person name="Ohm R.A."/>
            <person name="Ortiz-Santana B."/>
            <person name="Ovrebo C."/>
            <person name="Racz N."/>
            <person name="Riley R."/>
            <person name="Savchenko A."/>
            <person name="Shiryaev A."/>
            <person name="Soop K."/>
            <person name="Spirin V."/>
            <person name="Szebenyi C."/>
            <person name="Tomsovsky M."/>
            <person name="Tulloss R.E."/>
            <person name="Uehling J."/>
            <person name="Grigoriev I.V."/>
            <person name="Vagvolgyi C."/>
            <person name="Papp T."/>
            <person name="Martin F.M."/>
            <person name="Miettinen O."/>
            <person name="Hibbett D.S."/>
            <person name="Nagy L.G."/>
        </authorList>
    </citation>
    <scope>NUCLEOTIDE SEQUENCE [LARGE SCALE GENOMIC DNA]</scope>
    <source>
        <strain evidence="1 2">NL-1719</strain>
    </source>
</reference>
<dbReference type="Proteomes" id="UP000308600">
    <property type="component" value="Unassembled WGS sequence"/>
</dbReference>
<accession>A0ACD3AVI0</accession>
<sequence length="187" mass="21674">RTVYSILENCVFTFIACVYKAIHPNILSANTPKYLRIWDKVVVTFYAIFFSEFVMMWAVGQWFGARPINFKWTVVHGHFLQMGGFGRHHRDDDQKFAISAEDLVDLCAKNLIDLEELRIAESDLQDHSKGDWFSKLVAALQILWFITQCIVRRVEGLYVTHLEVTTLAFAVLSIITYLVWLDKPLNV</sequence>
<keyword evidence="2" id="KW-1185">Reference proteome</keyword>
<proteinExistence type="predicted"/>
<name>A0ACD3AVI0_9AGAR</name>
<feature type="non-terminal residue" evidence="1">
    <location>
        <position position="1"/>
    </location>
</feature>
<feature type="non-terminal residue" evidence="1">
    <location>
        <position position="187"/>
    </location>
</feature>
<dbReference type="EMBL" id="ML208325">
    <property type="protein sequence ID" value="TFK69723.1"/>
    <property type="molecule type" value="Genomic_DNA"/>
</dbReference>
<evidence type="ECO:0000313" key="1">
    <source>
        <dbReference type="EMBL" id="TFK69723.1"/>
    </source>
</evidence>
<protein>
    <submittedName>
        <fullName evidence="1">Uncharacterized protein</fullName>
    </submittedName>
</protein>